<dbReference type="Gene3D" id="3.30.40.10">
    <property type="entry name" value="Zinc/RING finger domain, C3HC4 (zinc finger)"/>
    <property type="match status" value="1"/>
</dbReference>
<reference evidence="6" key="2">
    <citation type="submission" date="2015-02" db="UniProtKB">
        <authorList>
            <consortium name="EnsemblMetazoa"/>
        </authorList>
    </citation>
    <scope>IDENTIFICATION</scope>
</reference>
<protein>
    <recommendedName>
        <fullName evidence="5">TRAF-type domain-containing protein</fullName>
    </recommendedName>
</protein>
<dbReference type="InterPro" id="IPR013083">
    <property type="entry name" value="Znf_RING/FYVE/PHD"/>
</dbReference>
<dbReference type="Proteomes" id="UP000014500">
    <property type="component" value="Unassembled WGS sequence"/>
</dbReference>
<keyword evidence="2 4" id="KW-0863">Zinc-finger</keyword>
<dbReference type="HOGENOM" id="CLU_1752014_0_0_1"/>
<dbReference type="InterPro" id="IPR001293">
    <property type="entry name" value="Znf_TRAF"/>
</dbReference>
<dbReference type="EnsemblMetazoa" id="SMAR015070-RA">
    <property type="protein sequence ID" value="SMAR015070-PA"/>
    <property type="gene ID" value="SMAR015070"/>
</dbReference>
<keyword evidence="1 4" id="KW-0479">Metal-binding</keyword>
<proteinExistence type="predicted"/>
<dbReference type="AlphaFoldDB" id="T1JMJ0"/>
<dbReference type="PhylomeDB" id="T1JMJ0"/>
<evidence type="ECO:0000259" key="5">
    <source>
        <dbReference type="PROSITE" id="PS50145"/>
    </source>
</evidence>
<dbReference type="Pfam" id="PF02176">
    <property type="entry name" value="zf-TRAF"/>
    <property type="match status" value="1"/>
</dbReference>
<organism evidence="6 7">
    <name type="scientific">Strigamia maritima</name>
    <name type="common">European centipede</name>
    <name type="synonym">Geophilus maritimus</name>
    <dbReference type="NCBI Taxonomy" id="126957"/>
    <lineage>
        <taxon>Eukaryota</taxon>
        <taxon>Metazoa</taxon>
        <taxon>Ecdysozoa</taxon>
        <taxon>Arthropoda</taxon>
        <taxon>Myriapoda</taxon>
        <taxon>Chilopoda</taxon>
        <taxon>Pleurostigmophora</taxon>
        <taxon>Geophilomorpha</taxon>
        <taxon>Linotaeniidae</taxon>
        <taxon>Strigamia</taxon>
    </lineage>
</organism>
<evidence type="ECO:0000256" key="2">
    <source>
        <dbReference type="ARBA" id="ARBA00022771"/>
    </source>
</evidence>
<keyword evidence="7" id="KW-1185">Reference proteome</keyword>
<feature type="zinc finger region" description="TRAF-type" evidence="4">
    <location>
        <begin position="73"/>
        <end position="127"/>
    </location>
</feature>
<evidence type="ECO:0000313" key="7">
    <source>
        <dbReference type="Proteomes" id="UP000014500"/>
    </source>
</evidence>
<evidence type="ECO:0000313" key="6">
    <source>
        <dbReference type="EnsemblMetazoa" id="SMAR015070-PA"/>
    </source>
</evidence>
<reference evidence="7" key="1">
    <citation type="submission" date="2011-05" db="EMBL/GenBank/DDBJ databases">
        <authorList>
            <person name="Richards S.R."/>
            <person name="Qu J."/>
            <person name="Jiang H."/>
            <person name="Jhangiani S.N."/>
            <person name="Agravi P."/>
            <person name="Goodspeed R."/>
            <person name="Gross S."/>
            <person name="Mandapat C."/>
            <person name="Jackson L."/>
            <person name="Mathew T."/>
            <person name="Pu L."/>
            <person name="Thornton R."/>
            <person name="Saada N."/>
            <person name="Wilczek-Boney K.B."/>
            <person name="Lee S."/>
            <person name="Kovar C."/>
            <person name="Wu Y."/>
            <person name="Scherer S.E."/>
            <person name="Worley K.C."/>
            <person name="Muzny D.M."/>
            <person name="Gibbs R."/>
        </authorList>
    </citation>
    <scope>NUCLEOTIDE SEQUENCE</scope>
    <source>
        <strain evidence="7">Brora</strain>
    </source>
</reference>
<dbReference type="SUPFAM" id="SSF49599">
    <property type="entry name" value="TRAF domain-like"/>
    <property type="match status" value="1"/>
</dbReference>
<dbReference type="EMBL" id="JH431408">
    <property type="status" value="NOT_ANNOTATED_CDS"/>
    <property type="molecule type" value="Genomic_DNA"/>
</dbReference>
<keyword evidence="3 4" id="KW-0862">Zinc</keyword>
<dbReference type="PROSITE" id="PS50145">
    <property type="entry name" value="ZF_TRAF"/>
    <property type="match status" value="1"/>
</dbReference>
<feature type="domain" description="TRAF-type" evidence="5">
    <location>
        <begin position="73"/>
        <end position="127"/>
    </location>
</feature>
<evidence type="ECO:0000256" key="4">
    <source>
        <dbReference type="PROSITE-ProRule" id="PRU00207"/>
    </source>
</evidence>
<sequence length="149" mass="17255">MDSELFICSKCGYNVTLSKRQFPDGFNCHRCAEKSYFDDARFVEKGDGDSHSDTKEICSYCNSAVDNKKIQIHYDICDMYPIPCNFCNHRFIRREVKIHTIECLSKLRWCKFSPIGCQFQGSRAEIEQHENGNFHAVNDQFIGESSNSE</sequence>
<name>T1JMJ0_STRMM</name>
<evidence type="ECO:0000256" key="1">
    <source>
        <dbReference type="ARBA" id="ARBA00022723"/>
    </source>
</evidence>
<dbReference type="GO" id="GO:0008270">
    <property type="term" value="F:zinc ion binding"/>
    <property type="evidence" value="ECO:0007669"/>
    <property type="project" value="UniProtKB-KW"/>
</dbReference>
<accession>T1JMJ0</accession>
<evidence type="ECO:0000256" key="3">
    <source>
        <dbReference type="ARBA" id="ARBA00022833"/>
    </source>
</evidence>